<evidence type="ECO:0000256" key="1">
    <source>
        <dbReference type="SAM" id="MobiDB-lite"/>
    </source>
</evidence>
<dbReference type="OrthoDB" id="1465441at2"/>
<feature type="region of interest" description="Disordered" evidence="1">
    <location>
        <begin position="186"/>
        <end position="283"/>
    </location>
</feature>
<feature type="compositionally biased region" description="Basic and acidic residues" evidence="1">
    <location>
        <begin position="188"/>
        <end position="199"/>
    </location>
</feature>
<dbReference type="Proteomes" id="UP000245535">
    <property type="component" value="Unassembled WGS sequence"/>
</dbReference>
<comment type="caution">
    <text evidence="2">The sequence shown here is derived from an EMBL/GenBank/DDBJ whole genome shotgun (WGS) entry which is preliminary data.</text>
</comment>
<evidence type="ECO:0000313" key="3">
    <source>
        <dbReference type="Proteomes" id="UP000245535"/>
    </source>
</evidence>
<gene>
    <name evidence="2" type="ORF">BC781_102903</name>
</gene>
<dbReference type="RefSeq" id="WP_109617818.1">
    <property type="nucleotide sequence ID" value="NZ_QGDO01000002.1"/>
</dbReference>
<feature type="compositionally biased region" description="Acidic residues" evidence="1">
    <location>
        <begin position="1656"/>
        <end position="1678"/>
    </location>
</feature>
<proteinExistence type="predicted"/>
<keyword evidence="3" id="KW-1185">Reference proteome</keyword>
<name>A0A315ZCP4_SEDFL</name>
<feature type="compositionally biased region" description="Acidic residues" evidence="1">
    <location>
        <begin position="254"/>
        <end position="263"/>
    </location>
</feature>
<feature type="region of interest" description="Disordered" evidence="1">
    <location>
        <begin position="1652"/>
        <end position="1678"/>
    </location>
</feature>
<protein>
    <submittedName>
        <fullName evidence="2">Uncharacterized protein</fullName>
    </submittedName>
</protein>
<feature type="compositionally biased region" description="Acidic residues" evidence="1">
    <location>
        <begin position="200"/>
        <end position="246"/>
    </location>
</feature>
<accession>A0A315ZCP4</accession>
<sequence length="1678" mass="191654">MRDRLIKSVFIFSGLLLVHFYSFAQKPLHKPFTEVDSFSVDTDYLLQRTSSHTADTVRNGILFLWDSASTLSAENKETIVRTSRKMLQKGLKVNKDLENYFACIVSEKLSDEQRKRFLQIADSSVMFYPTKYSKAFFSKTRLFLEKELLYEHPFNSLKVEGGTFEFKHTPIDAFILHDQPISEATAEPTKEEWFDHLDEEKDSEESSEDSEGSEDEITEAEEEEEEDPWAMIDDSSDDSSSDEEDPWASFLGNDDSDENDDSTADWSDHSSDWGEEWEGEDHSNVEEYKAPEASEDDKFEDLVKQLIHRNEDDVSHYIPEEPPLPSPSASFLYIRHANLTMASKYDTTMLEDITGSFEFHSDTLIGNGGRFTWENAGLSKDSVFCEIPHYVLNVKTPALEGHHAEFHYLGHVDTVSIGYFEYVSHPLNHNPEKTKYPRFKTYTNDILIHSIDNNIQIRGGLSLEGKNMSSQSFAQGSSRLHVYTDDADSLLFTVKTKETFTIADSIISTPKGQAILYQFGTDSIFHPATKVTYDINNEVATFRKPKGLDKIIPFKLSYYGFDVDVDQIKWDLEADSLSFETLYAPEKNPASFQSMGFFKPELFRRLQGLQKQHPLLSTINYVEKSGETVFLGEDLAKARGLKYEAVKGMLQLMHREGLVYYSEQTDEAIITPKGYFFKDAYFRLNKIKRSDVDYDNIEIFSSIPNGQNAVYDPADSAIVIKGVESFQVSDSLKVRILPDSGEVRLYQGQNMRFGGVMVAGNMIVRGQLFDFDYDQFSVNLAEVDSITFLDENDKQAEFQNHISDTGGTLYISSPENKAGLVKMDDYPTFDADGGGAVQFGHESVLDGAYDERVQFVMDSLSFNGNSAIEDKSFAGTFQSDGIFPDFEEELRLNQEDQSFGFERSTPAEGYDVYKGKGLFKGDIVMDSKGLQGKGQVEYLGSTFRSEDFIFFSDSMLTKGTSAMIESDIHPRVEMESYQMKWLVADDSMIFQTEQGKPFSFYNDQLYFRGTLGLVPDNISGQGEIETDDFYLGSKSFRFNKNDYVASDALFEIKSNDPNLPAMRGTHVRVENNMINKSSVIYADEASNGKLTFPFTHYETDINKADWDQANNKLYMVAEAGKKGQFLSTFQGQDSLYFEGGRAEYDLKEHALKVSEISDVIVDRTEIIPSDSTVTIRQNAKIDEIEDAVILMNVDNKYHRFYNAKVNIYSKNYFEASGKYNYTYVLYTESELFLNRLKIVKTDEDLEARAYGKIDESKPFEFLPGVMYSGDVKLSENHPYMFFKGKARLKLNRTNNPWFNYICQDGDTINPIMVNEQLVETNFNKPLQTGIWVSGKKDLQVPFLEFDNALSKIDPVFTVTGQLQYDHKAESYEIKPVEDFPEEEISDDIYDSNNLLKKYKFGQYEKYLSKEERLEFNGVINLIPPSKLRKKEAVYNLKTVASGHHYYAEDSLSFRMFLGLNIRLDRKVINEMIKDFGVQTDIEADKLIDHKTDYLKNIRQVVGDDEFLSIAEDGMKLYELLSDQLLISEAEMIWSAEYSAFHNIGNVTLDGFFSNPVQQKVISFIEMPKREKNDIAHIFLKSYKGNWYYFEIVKDKISMYSSNALVRELIKGDKKGTVSLANVDNVSAFVNNFQTLYQEEDDEIDMITVEDSAIDNLGEDTEDPIDDLPEDMEDDGDGF</sequence>
<dbReference type="EMBL" id="QGDO01000002">
    <property type="protein sequence ID" value="PWJ43346.1"/>
    <property type="molecule type" value="Genomic_DNA"/>
</dbReference>
<organism evidence="2 3">
    <name type="scientific">Sediminitomix flava</name>
    <dbReference type="NCBI Taxonomy" id="379075"/>
    <lineage>
        <taxon>Bacteria</taxon>
        <taxon>Pseudomonadati</taxon>
        <taxon>Bacteroidota</taxon>
        <taxon>Cytophagia</taxon>
        <taxon>Cytophagales</taxon>
        <taxon>Flammeovirgaceae</taxon>
        <taxon>Sediminitomix</taxon>
    </lineage>
</organism>
<reference evidence="2 3" key="1">
    <citation type="submission" date="2018-03" db="EMBL/GenBank/DDBJ databases">
        <title>Genomic Encyclopedia of Archaeal and Bacterial Type Strains, Phase II (KMG-II): from individual species to whole genera.</title>
        <authorList>
            <person name="Goeker M."/>
        </authorList>
    </citation>
    <scope>NUCLEOTIDE SEQUENCE [LARGE SCALE GENOMIC DNA]</scope>
    <source>
        <strain evidence="2 3">DSM 28229</strain>
    </source>
</reference>
<evidence type="ECO:0000313" key="2">
    <source>
        <dbReference type="EMBL" id="PWJ43346.1"/>
    </source>
</evidence>